<dbReference type="EMBL" id="CAVMJV010000010">
    <property type="protein sequence ID" value="CAK5042910.1"/>
    <property type="molecule type" value="Genomic_DNA"/>
</dbReference>
<name>A0ACB0YE32_MELEN</name>
<organism evidence="1 2">
    <name type="scientific">Meloidogyne enterolobii</name>
    <name type="common">Root-knot nematode worm</name>
    <name type="synonym">Meloidogyne mayaguensis</name>
    <dbReference type="NCBI Taxonomy" id="390850"/>
    <lineage>
        <taxon>Eukaryota</taxon>
        <taxon>Metazoa</taxon>
        <taxon>Ecdysozoa</taxon>
        <taxon>Nematoda</taxon>
        <taxon>Chromadorea</taxon>
        <taxon>Rhabditida</taxon>
        <taxon>Tylenchina</taxon>
        <taxon>Tylenchomorpha</taxon>
        <taxon>Tylenchoidea</taxon>
        <taxon>Meloidogynidae</taxon>
        <taxon>Meloidogyninae</taxon>
        <taxon>Meloidogyne</taxon>
    </lineage>
</organism>
<sequence>MIFRKSVPVIVENSPRKKNQHKQPKNFNKNSVRRRVSSRNNF</sequence>
<evidence type="ECO:0000313" key="2">
    <source>
        <dbReference type="Proteomes" id="UP001497535"/>
    </source>
</evidence>
<comment type="caution">
    <text evidence="1">The sequence shown here is derived from an EMBL/GenBank/DDBJ whole genome shotgun (WGS) entry which is preliminary data.</text>
</comment>
<proteinExistence type="predicted"/>
<keyword evidence="2" id="KW-1185">Reference proteome</keyword>
<gene>
    <name evidence="1" type="ORF">MENTE1834_LOCUS10990</name>
</gene>
<evidence type="ECO:0000313" key="1">
    <source>
        <dbReference type="EMBL" id="CAK5042910.1"/>
    </source>
</evidence>
<protein>
    <submittedName>
        <fullName evidence="1">Uncharacterized protein</fullName>
    </submittedName>
</protein>
<reference evidence="1" key="1">
    <citation type="submission" date="2023-11" db="EMBL/GenBank/DDBJ databases">
        <authorList>
            <person name="Poullet M."/>
        </authorList>
    </citation>
    <scope>NUCLEOTIDE SEQUENCE</scope>
    <source>
        <strain evidence="1">E1834</strain>
    </source>
</reference>
<dbReference type="Proteomes" id="UP001497535">
    <property type="component" value="Unassembled WGS sequence"/>
</dbReference>
<accession>A0ACB0YE32</accession>